<dbReference type="CDD" id="cd18137">
    <property type="entry name" value="HLD_clamp_pol_III_gamma_tau"/>
    <property type="match status" value="1"/>
</dbReference>
<dbReference type="GO" id="GO:0005524">
    <property type="term" value="F:ATP binding"/>
    <property type="evidence" value="ECO:0007669"/>
    <property type="project" value="UniProtKB-KW"/>
</dbReference>
<feature type="compositionally biased region" description="Polar residues" evidence="12">
    <location>
        <begin position="489"/>
        <end position="509"/>
    </location>
</feature>
<keyword evidence="2 11" id="KW-0808">Transferase</keyword>
<comment type="catalytic activity">
    <reaction evidence="10 11">
        <text>DNA(n) + a 2'-deoxyribonucleoside 5'-triphosphate = DNA(n+1) + diphosphate</text>
        <dbReference type="Rhea" id="RHEA:22508"/>
        <dbReference type="Rhea" id="RHEA-COMP:17339"/>
        <dbReference type="Rhea" id="RHEA-COMP:17340"/>
        <dbReference type="ChEBI" id="CHEBI:33019"/>
        <dbReference type="ChEBI" id="CHEBI:61560"/>
        <dbReference type="ChEBI" id="CHEBI:173112"/>
        <dbReference type="EC" id="2.7.7.7"/>
    </reaction>
</comment>
<dbReference type="EMBL" id="BLVO01000016">
    <property type="protein sequence ID" value="GFM34840.1"/>
    <property type="molecule type" value="Genomic_DNA"/>
</dbReference>
<dbReference type="SUPFAM" id="SSF48019">
    <property type="entry name" value="post-AAA+ oligomerization domain-like"/>
    <property type="match status" value="1"/>
</dbReference>
<dbReference type="InterPro" id="IPR045085">
    <property type="entry name" value="HLD_clamp_pol_III_gamma_tau"/>
</dbReference>
<protein>
    <recommendedName>
        <fullName evidence="11">DNA polymerase III subunit gamma/tau</fullName>
        <ecNumber evidence="11">2.7.7.7</ecNumber>
    </recommendedName>
</protein>
<dbReference type="GO" id="GO:0006261">
    <property type="term" value="P:DNA-templated DNA replication"/>
    <property type="evidence" value="ECO:0007669"/>
    <property type="project" value="TreeGrafter"/>
</dbReference>
<name>A0A7J0BMC9_9BACT</name>
<dbReference type="GO" id="GO:0046872">
    <property type="term" value="F:metal ion binding"/>
    <property type="evidence" value="ECO:0007669"/>
    <property type="project" value="UniProtKB-KW"/>
</dbReference>
<dbReference type="GO" id="GO:0009360">
    <property type="term" value="C:DNA polymerase III complex"/>
    <property type="evidence" value="ECO:0007669"/>
    <property type="project" value="InterPro"/>
</dbReference>
<evidence type="ECO:0000256" key="1">
    <source>
        <dbReference type="ARBA" id="ARBA00006360"/>
    </source>
</evidence>
<dbReference type="SUPFAM" id="SSF52540">
    <property type="entry name" value="P-loop containing nucleoside triphosphate hydrolases"/>
    <property type="match status" value="1"/>
</dbReference>
<dbReference type="FunFam" id="3.40.50.300:FF:000014">
    <property type="entry name" value="DNA polymerase III subunit gamma/tau"/>
    <property type="match status" value="1"/>
</dbReference>
<organism evidence="14 15">
    <name type="scientific">Desulfovibrio subterraneus</name>
    <dbReference type="NCBI Taxonomy" id="2718620"/>
    <lineage>
        <taxon>Bacteria</taxon>
        <taxon>Pseudomonadati</taxon>
        <taxon>Thermodesulfobacteriota</taxon>
        <taxon>Desulfovibrionia</taxon>
        <taxon>Desulfovibrionales</taxon>
        <taxon>Desulfovibrionaceae</taxon>
        <taxon>Desulfovibrio</taxon>
    </lineage>
</organism>
<dbReference type="Gene3D" id="1.10.8.60">
    <property type="match status" value="1"/>
</dbReference>
<proteinExistence type="inferred from homology"/>
<dbReference type="AlphaFoldDB" id="A0A7J0BMC9"/>
<evidence type="ECO:0000256" key="12">
    <source>
        <dbReference type="SAM" id="MobiDB-lite"/>
    </source>
</evidence>
<dbReference type="InterPro" id="IPR003593">
    <property type="entry name" value="AAA+_ATPase"/>
</dbReference>
<evidence type="ECO:0000256" key="10">
    <source>
        <dbReference type="ARBA" id="ARBA00049244"/>
    </source>
</evidence>
<keyword evidence="3 11" id="KW-0548">Nucleotidyltransferase</keyword>
<reference evidence="14 15" key="1">
    <citation type="submission" date="2020-05" db="EMBL/GenBank/DDBJ databases">
        <title>Draft genome sequence of Desulfovibrio sp. strain HN2T.</title>
        <authorList>
            <person name="Ueno A."/>
            <person name="Tamazawa S."/>
            <person name="Tamamura S."/>
            <person name="Murakami T."/>
            <person name="Kiyama T."/>
            <person name="Inomata H."/>
            <person name="Amano Y."/>
            <person name="Miyakawa K."/>
            <person name="Tamaki H."/>
            <person name="Naganuma T."/>
            <person name="Kaneko K."/>
        </authorList>
    </citation>
    <scope>NUCLEOTIDE SEQUENCE [LARGE SCALE GENOMIC DNA]</scope>
    <source>
        <strain evidence="14 15">HN2</strain>
    </source>
</reference>
<comment type="caution">
    <text evidence="14">The sequence shown here is derived from an EMBL/GenBank/DDBJ whole genome shotgun (WGS) entry which is preliminary data.</text>
</comment>
<dbReference type="FunFam" id="1.10.8.60:FF:000013">
    <property type="entry name" value="DNA polymerase III subunit gamma/tau"/>
    <property type="match status" value="1"/>
</dbReference>
<evidence type="ECO:0000256" key="7">
    <source>
        <dbReference type="ARBA" id="ARBA00022833"/>
    </source>
</evidence>
<dbReference type="GO" id="GO:0003677">
    <property type="term" value="F:DNA binding"/>
    <property type="evidence" value="ECO:0007669"/>
    <property type="project" value="InterPro"/>
</dbReference>
<evidence type="ECO:0000313" key="14">
    <source>
        <dbReference type="EMBL" id="GFM34840.1"/>
    </source>
</evidence>
<keyword evidence="8 11" id="KW-0067">ATP-binding</keyword>
<comment type="similarity">
    <text evidence="1 11">Belongs to the DnaX/STICHEL family.</text>
</comment>
<dbReference type="GO" id="GO:0003887">
    <property type="term" value="F:DNA-directed DNA polymerase activity"/>
    <property type="evidence" value="ECO:0007669"/>
    <property type="project" value="UniProtKB-KW"/>
</dbReference>
<keyword evidence="5" id="KW-0479">Metal-binding</keyword>
<gene>
    <name evidence="11" type="primary">dnaX</name>
    <name evidence="14" type="ORF">DSM101010T_32050</name>
</gene>
<evidence type="ECO:0000256" key="4">
    <source>
        <dbReference type="ARBA" id="ARBA00022705"/>
    </source>
</evidence>
<dbReference type="Pfam" id="PF13177">
    <property type="entry name" value="DNA_pol3_delta2"/>
    <property type="match status" value="1"/>
</dbReference>
<dbReference type="RefSeq" id="WP_174406493.1">
    <property type="nucleotide sequence ID" value="NZ_BLVO01000016.1"/>
</dbReference>
<keyword evidence="15" id="KW-1185">Reference proteome</keyword>
<evidence type="ECO:0000256" key="6">
    <source>
        <dbReference type="ARBA" id="ARBA00022741"/>
    </source>
</evidence>
<dbReference type="InterPro" id="IPR012763">
    <property type="entry name" value="DNA_pol_III_sug/sutau_N"/>
</dbReference>
<dbReference type="Proteomes" id="UP000503840">
    <property type="component" value="Unassembled WGS sequence"/>
</dbReference>
<dbReference type="PANTHER" id="PTHR11669:SF0">
    <property type="entry name" value="PROTEIN STICHEL-LIKE 2"/>
    <property type="match status" value="1"/>
</dbReference>
<dbReference type="NCBIfam" id="TIGR02397">
    <property type="entry name" value="dnaX_nterm"/>
    <property type="match status" value="1"/>
</dbReference>
<feature type="compositionally biased region" description="Polar residues" evidence="12">
    <location>
        <begin position="420"/>
        <end position="441"/>
    </location>
</feature>
<dbReference type="CDD" id="cd00009">
    <property type="entry name" value="AAA"/>
    <property type="match status" value="1"/>
</dbReference>
<dbReference type="InterPro" id="IPR008921">
    <property type="entry name" value="DNA_pol3_clamp-load_cplx_C"/>
</dbReference>
<dbReference type="Gene3D" id="1.20.272.10">
    <property type="match status" value="1"/>
</dbReference>
<evidence type="ECO:0000313" key="15">
    <source>
        <dbReference type="Proteomes" id="UP000503840"/>
    </source>
</evidence>
<dbReference type="Gene3D" id="3.40.50.300">
    <property type="entry name" value="P-loop containing nucleotide triphosphate hydrolases"/>
    <property type="match status" value="1"/>
</dbReference>
<evidence type="ECO:0000256" key="3">
    <source>
        <dbReference type="ARBA" id="ARBA00022695"/>
    </source>
</evidence>
<feature type="domain" description="AAA+ ATPase" evidence="13">
    <location>
        <begin position="37"/>
        <end position="178"/>
    </location>
</feature>
<dbReference type="InterPro" id="IPR050238">
    <property type="entry name" value="DNA_Rep/Repair_Clamp_Loader"/>
</dbReference>
<dbReference type="Pfam" id="PF22608">
    <property type="entry name" value="DNAX_ATPase_lid"/>
    <property type="match status" value="1"/>
</dbReference>
<accession>A0A7J0BMC9</accession>
<comment type="function">
    <text evidence="11">DNA polymerase III is a complex, multichain enzyme responsible for most of the replicative synthesis in bacteria. This DNA polymerase also exhibits 3' to 5' exonuclease activity.</text>
</comment>
<dbReference type="EC" id="2.7.7.7" evidence="11"/>
<dbReference type="InterPro" id="IPR027417">
    <property type="entry name" value="P-loop_NTPase"/>
</dbReference>
<evidence type="ECO:0000256" key="8">
    <source>
        <dbReference type="ARBA" id="ARBA00022840"/>
    </source>
</evidence>
<evidence type="ECO:0000256" key="2">
    <source>
        <dbReference type="ARBA" id="ARBA00022679"/>
    </source>
</evidence>
<evidence type="ECO:0000256" key="11">
    <source>
        <dbReference type="RuleBase" id="RU364063"/>
    </source>
</evidence>
<feature type="compositionally biased region" description="Low complexity" evidence="12">
    <location>
        <begin position="467"/>
        <end position="480"/>
    </location>
</feature>
<dbReference type="Pfam" id="PF12169">
    <property type="entry name" value="DNA_pol3_gamma3"/>
    <property type="match status" value="1"/>
</dbReference>
<evidence type="ECO:0000259" key="13">
    <source>
        <dbReference type="SMART" id="SM00382"/>
    </source>
</evidence>
<keyword evidence="7" id="KW-0862">Zinc</keyword>
<feature type="compositionally biased region" description="Low complexity" evidence="12">
    <location>
        <begin position="372"/>
        <end position="406"/>
    </location>
</feature>
<dbReference type="SMART" id="SM00382">
    <property type="entry name" value="AAA"/>
    <property type="match status" value="1"/>
</dbReference>
<keyword evidence="9 11" id="KW-0239">DNA-directed DNA polymerase</keyword>
<dbReference type="InterPro" id="IPR022754">
    <property type="entry name" value="DNA_pol_III_gamma-3"/>
</dbReference>
<keyword evidence="4 11" id="KW-0235">DNA replication</keyword>
<keyword evidence="6 11" id="KW-0547">Nucleotide-binding</keyword>
<feature type="region of interest" description="Disordered" evidence="12">
    <location>
        <begin position="372"/>
        <end position="560"/>
    </location>
</feature>
<comment type="subunit">
    <text evidence="11">DNA polymerase III contains a core (composed of alpha, epsilon and theta chains) that associates with a tau subunit. This core dimerizes to form the POLIII' complex. PolIII' associates with the gamma complex (composed of gamma, delta, delta', psi and chi chains) and with the beta chain to form the complete DNA polymerase III complex.</text>
</comment>
<evidence type="ECO:0000256" key="5">
    <source>
        <dbReference type="ARBA" id="ARBA00022723"/>
    </source>
</evidence>
<sequence length="712" mass="76780">MSTASLTTAYRPQTFADVAGQETIKAILSRAAREDRIAPAYLFSGTRGVGKTTIARIFAKSLNCVNAPAAEPCNVCEHCRKITQGMHVDVVEIDGASNRGIDDARRLRESIGYAPMEGRYKVFIIDEAHMLTRESFNALLKTLEEPPRGVTFIMATTEPHKFPITIISRCQHYIFKRLGEHELEAHLTKILGREERDFEPQAVKLIARRAAGSVRDSMSLMGQVLALGHDKLEESSVRSILGLAGQELFFKVMEAMKAQDVVAVSSVIRSILDQGVDIGYFLRELATTWRNLFMLKQAGEQALPLLDLPEAEARQWLEWVPEFELAHVHACWQLTLEGQRRVLTSLEPAMALELLLLNLTFLPKLLNMEQLSRGGAKPAPQQSAQPQAQSGAPRPAGQGAPQGRGPTNPFDAAAGAAIQSGDQSDAPSAATGTAPSFSGNRNEAPVSAPAGQASHGKRPEPPHRQRAAQAAAARENAAPAYMPSGGMPSGNTSGNLSGSMPSGNVSSGEDSGPPAGYLDGPPPDLPPEFGGAEGMGGPQPEPQDIYGGAEMPGSSDSYAAAGSYATTYPYGAQEEAAPSAVPAVLDPSSYDGPRDWDTFLEFCKQQNGEGGRSVNILHSAKGEYSEGELRIRTQSGIQYGRLNEPGLVAVLTERARQWFGPQARLAVLEPTSRVRPYAELRKEVEDHPLSRMLEEELGAALIHFRHKDEPGK</sequence>
<evidence type="ECO:0000256" key="9">
    <source>
        <dbReference type="ARBA" id="ARBA00022932"/>
    </source>
</evidence>
<dbReference type="PANTHER" id="PTHR11669">
    <property type="entry name" value="REPLICATION FACTOR C / DNA POLYMERASE III GAMMA-TAU SUBUNIT"/>
    <property type="match status" value="1"/>
</dbReference>